<dbReference type="KEGG" id="wch:wcw_0179"/>
<dbReference type="eggNOG" id="COG3209">
    <property type="taxonomic scope" value="Bacteria"/>
</dbReference>
<keyword evidence="2" id="KW-1185">Reference proteome</keyword>
<dbReference type="Proteomes" id="UP000001505">
    <property type="component" value="Chromosome"/>
</dbReference>
<dbReference type="NCBIfam" id="TIGR03696">
    <property type="entry name" value="Rhs_assc_core"/>
    <property type="match status" value="1"/>
</dbReference>
<dbReference type="Gene3D" id="2.180.10.10">
    <property type="entry name" value="RHS repeat-associated core"/>
    <property type="match status" value="1"/>
</dbReference>
<reference evidence="1 2" key="1">
    <citation type="journal article" date="2010" name="PLoS ONE">
        <title>The Waddlia genome: a window into chlamydial biology.</title>
        <authorList>
            <person name="Bertelli C."/>
            <person name="Collyn F."/>
            <person name="Croxatto A."/>
            <person name="Ruckert C."/>
            <person name="Polkinghorne A."/>
            <person name="Kebbi-Beghdadi C."/>
            <person name="Goesmann A."/>
            <person name="Vaughan L."/>
            <person name="Greub G."/>
        </authorList>
    </citation>
    <scope>NUCLEOTIDE SEQUENCE [LARGE SCALE GENOMIC DNA]</scope>
    <source>
        <strain evidence="2">ATCC VR-1470 / WSU 86-1044</strain>
    </source>
</reference>
<evidence type="ECO:0000313" key="2">
    <source>
        <dbReference type="Proteomes" id="UP000001505"/>
    </source>
</evidence>
<gene>
    <name evidence="1" type="primary">rhs7</name>
    <name evidence="1" type="ordered locus">wcw_0179</name>
</gene>
<accession>D6YTU3</accession>
<evidence type="ECO:0000313" key="1">
    <source>
        <dbReference type="EMBL" id="ADI37554.1"/>
    </source>
</evidence>
<dbReference type="EMBL" id="CP001928">
    <property type="protein sequence ID" value="ADI37554.1"/>
    <property type="molecule type" value="Genomic_DNA"/>
</dbReference>
<protein>
    <submittedName>
        <fullName evidence="1">Putative rhs family protein remnant</fullName>
    </submittedName>
</protein>
<sequence length="35" mass="4044">MHFYKRVYDPAIGQWLTPDPLGFADGPNLYVYVAQ</sequence>
<dbReference type="InterPro" id="IPR022385">
    <property type="entry name" value="Rhs_assc_core"/>
</dbReference>
<name>D6YTU3_WADCW</name>
<organism evidence="1 2">
    <name type="scientific">Waddlia chondrophila (strain ATCC VR-1470 / WSU 86-1044)</name>
    <dbReference type="NCBI Taxonomy" id="716544"/>
    <lineage>
        <taxon>Bacteria</taxon>
        <taxon>Pseudomonadati</taxon>
        <taxon>Chlamydiota</taxon>
        <taxon>Chlamydiia</taxon>
        <taxon>Parachlamydiales</taxon>
        <taxon>Waddliaceae</taxon>
        <taxon>Waddlia</taxon>
    </lineage>
</organism>
<dbReference type="HOGENOM" id="CLU_3368046_0_0_0"/>
<proteinExistence type="predicted"/>
<dbReference type="STRING" id="716544.wcw_0179"/>
<dbReference type="AlphaFoldDB" id="D6YTU3"/>